<evidence type="ECO:0000313" key="3">
    <source>
        <dbReference type="EMBL" id="KAF2792180.1"/>
    </source>
</evidence>
<feature type="compositionally biased region" description="Low complexity" evidence="1">
    <location>
        <begin position="317"/>
        <end position="327"/>
    </location>
</feature>
<feature type="compositionally biased region" description="Polar residues" evidence="1">
    <location>
        <begin position="609"/>
        <end position="624"/>
    </location>
</feature>
<feature type="region of interest" description="Disordered" evidence="1">
    <location>
        <begin position="396"/>
        <end position="476"/>
    </location>
</feature>
<dbReference type="Gene3D" id="3.10.350.10">
    <property type="entry name" value="LysM domain"/>
    <property type="match status" value="1"/>
</dbReference>
<dbReference type="InterPro" id="IPR045030">
    <property type="entry name" value="LYSM1-4"/>
</dbReference>
<feature type="compositionally biased region" description="Polar residues" evidence="1">
    <location>
        <begin position="336"/>
        <end position="355"/>
    </location>
</feature>
<protein>
    <submittedName>
        <fullName evidence="3">Carbohydrate-binding module family 50 protein</fullName>
    </submittedName>
</protein>
<evidence type="ECO:0000313" key="4">
    <source>
        <dbReference type="Proteomes" id="UP000799757"/>
    </source>
</evidence>
<dbReference type="CDD" id="cd00118">
    <property type="entry name" value="LysM"/>
    <property type="match status" value="1"/>
</dbReference>
<dbReference type="InterPro" id="IPR018392">
    <property type="entry name" value="LysM"/>
</dbReference>
<dbReference type="AlphaFoldDB" id="A0A6A6X6N9"/>
<feature type="region of interest" description="Disordered" evidence="1">
    <location>
        <begin position="590"/>
        <end position="634"/>
    </location>
</feature>
<sequence length="634" mass="67357">CHAPSRPLQPSVLCCSSFTDSARLPKAMHPTNGSPSSKSSSTPAASTLRPRTRRLISVDDELYPTSGSENGASPFGSRTASPNPSSHPWRPNVTSNPSAFVRSASAQTSKTSRDASATLSGIWGNSWSAIQGLATNVLGSEAAQTDAAVRRRKPQSGAHRRAGSNSVPAKWGPSASVSSHVGAGTQEGRESLVRAMKRKDLLTANEHMISDSVGRFKRRNSDDRISTSAPPAENEDRDALVYIHHVRPQDTLAGITIKFNCQPAILRKANRMWPNDSVQTKTTIVLPVDACGVKGRPVAGPNVHQEEDLLLGDYGDSADSTSTNSNSLPNGWGSIKDTTINIPPVSTSSQNNADSESPWKHDSWVLLPNDTNPTEIGRMPRRALGFFPPARRKSLAFSEASTPRPSVDLSRPSTSNSSHTDSPTQRPSRPRAPSSLLSFSGPQGRRRSNSNFLQGPGGVGTMNKNVRSPGPAQDGLNKLFAAHLPNVAPPPGQEYFTPWAPSLLDVDAGTYTQYGGGSGARTPLGGTAIDLQEIGGAIEGWMRKVGSQASKLLAEPSATGQGKRSGGPPIGAVGGDFGDLIELRDDAFEIGDGEGDTLRGRSGREDQLIPTSEQYQSARPNVNLVNRERGRRGD</sequence>
<feature type="region of interest" description="Disordered" evidence="1">
    <location>
        <begin position="316"/>
        <end position="366"/>
    </location>
</feature>
<dbReference type="PANTHER" id="PTHR20932:SF8">
    <property type="entry name" value="LD22649P"/>
    <property type="match status" value="1"/>
</dbReference>
<keyword evidence="4" id="KW-1185">Reference proteome</keyword>
<feature type="compositionally biased region" description="Basic and acidic residues" evidence="1">
    <location>
        <begin position="596"/>
        <end position="607"/>
    </location>
</feature>
<feature type="compositionally biased region" description="Gly residues" evidence="1">
    <location>
        <begin position="563"/>
        <end position="575"/>
    </location>
</feature>
<feature type="compositionally biased region" description="Polar residues" evidence="1">
    <location>
        <begin position="65"/>
        <end position="114"/>
    </location>
</feature>
<feature type="compositionally biased region" description="Basic residues" evidence="1">
    <location>
        <begin position="150"/>
        <end position="162"/>
    </location>
</feature>
<evidence type="ECO:0000259" key="2">
    <source>
        <dbReference type="PROSITE" id="PS51782"/>
    </source>
</evidence>
<dbReference type="InterPro" id="IPR036779">
    <property type="entry name" value="LysM_dom_sf"/>
</dbReference>
<dbReference type="EMBL" id="MU001982">
    <property type="protein sequence ID" value="KAF2792180.1"/>
    <property type="molecule type" value="Genomic_DNA"/>
</dbReference>
<feature type="non-terminal residue" evidence="3">
    <location>
        <position position="634"/>
    </location>
</feature>
<dbReference type="OrthoDB" id="2192830at2759"/>
<dbReference type="PANTHER" id="PTHR20932">
    <property type="entry name" value="LYSM AND PUTATIVE PEPTIDOGLYCAN-BINDING DOMAIN-CONTAINING PROTEIN"/>
    <property type="match status" value="1"/>
</dbReference>
<feature type="domain" description="LysM" evidence="2">
    <location>
        <begin position="242"/>
        <end position="286"/>
    </location>
</feature>
<feature type="compositionally biased region" description="Low complexity" evidence="1">
    <location>
        <begin position="422"/>
        <end position="440"/>
    </location>
</feature>
<feature type="region of interest" description="Disordered" evidence="1">
    <location>
        <begin position="23"/>
        <end position="114"/>
    </location>
</feature>
<gene>
    <name evidence="3" type="ORF">K505DRAFT_190506</name>
</gene>
<feature type="compositionally biased region" description="Low complexity" evidence="1">
    <location>
        <begin position="34"/>
        <end position="47"/>
    </location>
</feature>
<organism evidence="3 4">
    <name type="scientific">Melanomma pulvis-pyrius CBS 109.77</name>
    <dbReference type="NCBI Taxonomy" id="1314802"/>
    <lineage>
        <taxon>Eukaryota</taxon>
        <taxon>Fungi</taxon>
        <taxon>Dikarya</taxon>
        <taxon>Ascomycota</taxon>
        <taxon>Pezizomycotina</taxon>
        <taxon>Dothideomycetes</taxon>
        <taxon>Pleosporomycetidae</taxon>
        <taxon>Pleosporales</taxon>
        <taxon>Melanommataceae</taxon>
        <taxon>Melanomma</taxon>
    </lineage>
</organism>
<evidence type="ECO:0000256" key="1">
    <source>
        <dbReference type="SAM" id="MobiDB-lite"/>
    </source>
</evidence>
<reference evidence="3" key="1">
    <citation type="journal article" date="2020" name="Stud. Mycol.">
        <title>101 Dothideomycetes genomes: a test case for predicting lifestyles and emergence of pathogens.</title>
        <authorList>
            <person name="Haridas S."/>
            <person name="Albert R."/>
            <person name="Binder M."/>
            <person name="Bloem J."/>
            <person name="Labutti K."/>
            <person name="Salamov A."/>
            <person name="Andreopoulos B."/>
            <person name="Baker S."/>
            <person name="Barry K."/>
            <person name="Bills G."/>
            <person name="Bluhm B."/>
            <person name="Cannon C."/>
            <person name="Castanera R."/>
            <person name="Culley D."/>
            <person name="Daum C."/>
            <person name="Ezra D."/>
            <person name="Gonzalez J."/>
            <person name="Henrissat B."/>
            <person name="Kuo A."/>
            <person name="Liang C."/>
            <person name="Lipzen A."/>
            <person name="Lutzoni F."/>
            <person name="Magnuson J."/>
            <person name="Mondo S."/>
            <person name="Nolan M."/>
            <person name="Ohm R."/>
            <person name="Pangilinan J."/>
            <person name="Park H.-J."/>
            <person name="Ramirez L."/>
            <person name="Alfaro M."/>
            <person name="Sun H."/>
            <person name="Tritt A."/>
            <person name="Yoshinaga Y."/>
            <person name="Zwiers L.-H."/>
            <person name="Turgeon B."/>
            <person name="Goodwin S."/>
            <person name="Spatafora J."/>
            <person name="Crous P."/>
            <person name="Grigoriev I."/>
        </authorList>
    </citation>
    <scope>NUCLEOTIDE SEQUENCE</scope>
    <source>
        <strain evidence="3">CBS 109.77</strain>
    </source>
</reference>
<dbReference type="PROSITE" id="PS51782">
    <property type="entry name" value="LYSM"/>
    <property type="match status" value="1"/>
</dbReference>
<feature type="non-terminal residue" evidence="3">
    <location>
        <position position="1"/>
    </location>
</feature>
<accession>A0A6A6X6N9</accession>
<feature type="compositionally biased region" description="Polar residues" evidence="1">
    <location>
        <begin position="411"/>
        <end position="421"/>
    </location>
</feature>
<name>A0A6A6X6N9_9PLEO</name>
<feature type="region of interest" description="Disordered" evidence="1">
    <location>
        <begin position="555"/>
        <end position="575"/>
    </location>
</feature>
<feature type="region of interest" description="Disordered" evidence="1">
    <location>
        <begin position="142"/>
        <end position="186"/>
    </location>
</feature>
<proteinExistence type="predicted"/>
<dbReference type="Proteomes" id="UP000799757">
    <property type="component" value="Unassembled WGS sequence"/>
</dbReference>